<dbReference type="Proteomes" id="UP000828390">
    <property type="component" value="Unassembled WGS sequence"/>
</dbReference>
<name>A0A9D4MED4_DREPO</name>
<proteinExistence type="predicted"/>
<comment type="caution">
    <text evidence="2">The sequence shown here is derived from an EMBL/GenBank/DDBJ whole genome shotgun (WGS) entry which is preliminary data.</text>
</comment>
<sequence>MATVAGTYIHLSDIVVIIVYFLLVLLMGLWVSDVILRPSILWTRDVIATPPMLLSGSADYVLH</sequence>
<dbReference type="EMBL" id="JAIWYP010000002">
    <property type="protein sequence ID" value="KAH3873882.1"/>
    <property type="molecule type" value="Genomic_DNA"/>
</dbReference>
<organism evidence="2 3">
    <name type="scientific">Dreissena polymorpha</name>
    <name type="common">Zebra mussel</name>
    <name type="synonym">Mytilus polymorpha</name>
    <dbReference type="NCBI Taxonomy" id="45954"/>
    <lineage>
        <taxon>Eukaryota</taxon>
        <taxon>Metazoa</taxon>
        <taxon>Spiralia</taxon>
        <taxon>Lophotrochozoa</taxon>
        <taxon>Mollusca</taxon>
        <taxon>Bivalvia</taxon>
        <taxon>Autobranchia</taxon>
        <taxon>Heteroconchia</taxon>
        <taxon>Euheterodonta</taxon>
        <taxon>Imparidentia</taxon>
        <taxon>Neoheterodontei</taxon>
        <taxon>Myida</taxon>
        <taxon>Dreissenoidea</taxon>
        <taxon>Dreissenidae</taxon>
        <taxon>Dreissena</taxon>
    </lineage>
</organism>
<gene>
    <name evidence="2" type="ORF">DPMN_037122</name>
</gene>
<reference evidence="2" key="2">
    <citation type="submission" date="2020-11" db="EMBL/GenBank/DDBJ databases">
        <authorList>
            <person name="McCartney M.A."/>
            <person name="Auch B."/>
            <person name="Kono T."/>
            <person name="Mallez S."/>
            <person name="Becker A."/>
            <person name="Gohl D.M."/>
            <person name="Silverstein K.A.T."/>
            <person name="Koren S."/>
            <person name="Bechman K.B."/>
            <person name="Herman A."/>
            <person name="Abrahante J.E."/>
            <person name="Garbe J."/>
        </authorList>
    </citation>
    <scope>NUCLEOTIDE SEQUENCE</scope>
    <source>
        <strain evidence="2">Duluth1</strain>
        <tissue evidence="2">Whole animal</tissue>
    </source>
</reference>
<reference evidence="2" key="1">
    <citation type="journal article" date="2019" name="bioRxiv">
        <title>The Genome of the Zebra Mussel, Dreissena polymorpha: A Resource for Invasive Species Research.</title>
        <authorList>
            <person name="McCartney M.A."/>
            <person name="Auch B."/>
            <person name="Kono T."/>
            <person name="Mallez S."/>
            <person name="Zhang Y."/>
            <person name="Obille A."/>
            <person name="Becker A."/>
            <person name="Abrahante J.E."/>
            <person name="Garbe J."/>
            <person name="Badalamenti J.P."/>
            <person name="Herman A."/>
            <person name="Mangelson H."/>
            <person name="Liachko I."/>
            <person name="Sullivan S."/>
            <person name="Sone E.D."/>
            <person name="Koren S."/>
            <person name="Silverstein K.A.T."/>
            <person name="Beckman K.B."/>
            <person name="Gohl D.M."/>
        </authorList>
    </citation>
    <scope>NUCLEOTIDE SEQUENCE</scope>
    <source>
        <strain evidence="2">Duluth1</strain>
        <tissue evidence="2">Whole animal</tissue>
    </source>
</reference>
<protein>
    <submittedName>
        <fullName evidence="2">Uncharacterized protein</fullName>
    </submittedName>
</protein>
<evidence type="ECO:0000313" key="2">
    <source>
        <dbReference type="EMBL" id="KAH3873882.1"/>
    </source>
</evidence>
<keyword evidence="3" id="KW-1185">Reference proteome</keyword>
<accession>A0A9D4MED4</accession>
<feature type="transmembrane region" description="Helical" evidence="1">
    <location>
        <begin position="14"/>
        <end position="36"/>
    </location>
</feature>
<evidence type="ECO:0000313" key="3">
    <source>
        <dbReference type="Proteomes" id="UP000828390"/>
    </source>
</evidence>
<keyword evidence="1" id="KW-0812">Transmembrane</keyword>
<dbReference type="AlphaFoldDB" id="A0A9D4MED4"/>
<keyword evidence="1" id="KW-0472">Membrane</keyword>
<keyword evidence="1" id="KW-1133">Transmembrane helix</keyword>
<evidence type="ECO:0000256" key="1">
    <source>
        <dbReference type="SAM" id="Phobius"/>
    </source>
</evidence>